<keyword evidence="1 6" id="KW-0963">Cytoplasm</keyword>
<evidence type="ECO:0000256" key="3">
    <source>
        <dbReference type="ARBA" id="ARBA00022603"/>
    </source>
</evidence>
<evidence type="ECO:0000259" key="8">
    <source>
        <dbReference type="Pfam" id="PF23016"/>
    </source>
</evidence>
<dbReference type="PROSITE" id="PS01296">
    <property type="entry name" value="RSMI"/>
    <property type="match status" value="1"/>
</dbReference>
<gene>
    <name evidence="6 9" type="primary">rsmI</name>
    <name evidence="9" type="ORF">NAF29_03005</name>
</gene>
<dbReference type="GO" id="GO:0005737">
    <property type="term" value="C:cytoplasm"/>
    <property type="evidence" value="ECO:0007669"/>
    <property type="project" value="UniProtKB-SubCell"/>
</dbReference>
<dbReference type="Pfam" id="PF23016">
    <property type="entry name" value="RsmI_C"/>
    <property type="match status" value="1"/>
</dbReference>
<reference evidence="9 10" key="1">
    <citation type="journal article" date="2013" name="Antonie Van Leeuwenhoek">
        <title>Echinimonas agarilytica gen. nov., sp. nov., a new gammaproteobacterium isolated from the sea urchin Strongylocentrotus intermedius.</title>
        <authorList>
            <person name="Nedashkovskaya O.I."/>
            <person name="Stenkova A.M."/>
            <person name="Zhukova N.V."/>
            <person name="Van Trappen S."/>
            <person name="Lee J.S."/>
            <person name="Kim S.B."/>
        </authorList>
    </citation>
    <scope>NUCLEOTIDE SEQUENCE [LARGE SCALE GENOMIC DNA]</scope>
    <source>
        <strain evidence="9 10">KMM 6351</strain>
    </source>
</reference>
<dbReference type="SUPFAM" id="SSF53790">
    <property type="entry name" value="Tetrapyrrole methylase"/>
    <property type="match status" value="1"/>
</dbReference>
<keyword evidence="3 6" id="KW-0489">Methyltransferase</keyword>
<keyword evidence="10" id="KW-1185">Reference proteome</keyword>
<dbReference type="Proteomes" id="UP001165393">
    <property type="component" value="Unassembled WGS sequence"/>
</dbReference>
<dbReference type="AlphaFoldDB" id="A0AA42B6C6"/>
<dbReference type="PIRSF" id="PIRSF005917">
    <property type="entry name" value="MTase_YraL"/>
    <property type="match status" value="1"/>
</dbReference>
<keyword evidence="4 6" id="KW-0808">Transferase</keyword>
<evidence type="ECO:0000256" key="2">
    <source>
        <dbReference type="ARBA" id="ARBA00022552"/>
    </source>
</evidence>
<sequence length="274" mass="30022">MSGILFIVPTPIGNLGDISARALEVLAEVDVIAAEDTRHTRHLLNHFGIKTRCISLHLHNENQRSSQFVDLLQKGESIALVSDAGTPLISDPGYPLVNALRHAGCQVVPLPGPCAATTALCAAGLPTDRFCFEGFLPAKASGRKEKLEALKHETRTMLFYESPRRVFDTLESMAEIMGHDRHIVVAKELTKRFETFISGTAAEIIDWFKQAPERQKGEMVIMLSGTSESTDAGFEHALELAIKLKPLMPPKQAAAIASETFNVKKNAVYKAMMD</sequence>
<dbReference type="HAMAP" id="MF_01877">
    <property type="entry name" value="16SrRNA_methyltr_I"/>
    <property type="match status" value="1"/>
</dbReference>
<comment type="function">
    <text evidence="6">Catalyzes the 2'-O-methylation of the ribose of cytidine 1402 (C1402) in 16S rRNA.</text>
</comment>
<evidence type="ECO:0000256" key="1">
    <source>
        <dbReference type="ARBA" id="ARBA00022490"/>
    </source>
</evidence>
<evidence type="ECO:0000256" key="5">
    <source>
        <dbReference type="ARBA" id="ARBA00022691"/>
    </source>
</evidence>
<comment type="similarity">
    <text evidence="6">Belongs to the methyltransferase superfamily. RsmI family.</text>
</comment>
<dbReference type="RefSeq" id="WP_251260258.1">
    <property type="nucleotide sequence ID" value="NZ_JAMQGP010000001.1"/>
</dbReference>
<dbReference type="PANTHER" id="PTHR46111:SF1">
    <property type="entry name" value="RIBOSOMAL RNA SMALL SUBUNIT METHYLTRANSFERASE I"/>
    <property type="match status" value="1"/>
</dbReference>
<accession>A0AA42B6C6</accession>
<evidence type="ECO:0000313" key="9">
    <source>
        <dbReference type="EMBL" id="MCM2678640.1"/>
    </source>
</evidence>
<dbReference type="InterPro" id="IPR008189">
    <property type="entry name" value="rRNA_ssu_MeTfrase_I"/>
</dbReference>
<proteinExistence type="inferred from homology"/>
<comment type="caution">
    <text evidence="9">The sequence shown here is derived from an EMBL/GenBank/DDBJ whole genome shotgun (WGS) entry which is preliminary data.</text>
</comment>
<keyword evidence="2 6" id="KW-0698">rRNA processing</keyword>
<dbReference type="PANTHER" id="PTHR46111">
    <property type="entry name" value="RIBOSOMAL RNA SMALL SUBUNIT METHYLTRANSFERASE I"/>
    <property type="match status" value="1"/>
</dbReference>
<dbReference type="CDD" id="cd11648">
    <property type="entry name" value="RsmI"/>
    <property type="match status" value="1"/>
</dbReference>
<dbReference type="EC" id="2.1.1.198" evidence="6"/>
<evidence type="ECO:0000259" key="7">
    <source>
        <dbReference type="Pfam" id="PF00590"/>
    </source>
</evidence>
<feature type="domain" description="RsmI HTH" evidence="8">
    <location>
        <begin position="244"/>
        <end position="273"/>
    </location>
</feature>
<protein>
    <recommendedName>
        <fullName evidence="6">Ribosomal RNA small subunit methyltransferase I</fullName>
        <ecNumber evidence="6">2.1.1.198</ecNumber>
    </recommendedName>
    <alternativeName>
        <fullName evidence="6">16S rRNA 2'-O-ribose C1402 methyltransferase</fullName>
    </alternativeName>
    <alternativeName>
        <fullName evidence="6">rRNA (cytidine-2'-O-)-methyltransferase RsmI</fullName>
    </alternativeName>
</protein>
<feature type="domain" description="Tetrapyrrole methylase" evidence="7">
    <location>
        <begin position="5"/>
        <end position="204"/>
    </location>
</feature>
<evidence type="ECO:0000313" key="10">
    <source>
        <dbReference type="Proteomes" id="UP001165393"/>
    </source>
</evidence>
<keyword evidence="5 6" id="KW-0949">S-adenosyl-L-methionine</keyword>
<dbReference type="InterPro" id="IPR000878">
    <property type="entry name" value="4pyrrol_Mease"/>
</dbReference>
<dbReference type="GO" id="GO:0070677">
    <property type="term" value="F:rRNA (cytosine-2'-O-)-methyltransferase activity"/>
    <property type="evidence" value="ECO:0007669"/>
    <property type="project" value="UniProtKB-UniRule"/>
</dbReference>
<dbReference type="Gene3D" id="3.40.1010.10">
    <property type="entry name" value="Cobalt-precorrin-4 Transmethylase, Domain 1"/>
    <property type="match status" value="1"/>
</dbReference>
<dbReference type="NCBIfam" id="TIGR00096">
    <property type="entry name" value="16S rRNA (cytidine(1402)-2'-O)-methyltransferase"/>
    <property type="match status" value="1"/>
</dbReference>
<dbReference type="InterPro" id="IPR035996">
    <property type="entry name" value="4pyrrol_Methylase_sf"/>
</dbReference>
<name>A0AA42B6C6_9GAMM</name>
<dbReference type="FunFam" id="3.30.950.10:FF:000002">
    <property type="entry name" value="Ribosomal RNA small subunit methyltransferase I"/>
    <property type="match status" value="1"/>
</dbReference>
<dbReference type="InterPro" id="IPR014776">
    <property type="entry name" value="4pyrrole_Mease_sub2"/>
</dbReference>
<dbReference type="FunFam" id="3.40.1010.10:FF:000002">
    <property type="entry name" value="Ribosomal RNA small subunit methyltransferase I"/>
    <property type="match status" value="1"/>
</dbReference>
<dbReference type="InterPro" id="IPR014777">
    <property type="entry name" value="4pyrrole_Mease_sub1"/>
</dbReference>
<organism evidence="9 10">
    <name type="scientific">Echinimonas agarilytica</name>
    <dbReference type="NCBI Taxonomy" id="1215918"/>
    <lineage>
        <taxon>Bacteria</taxon>
        <taxon>Pseudomonadati</taxon>
        <taxon>Pseudomonadota</taxon>
        <taxon>Gammaproteobacteria</taxon>
        <taxon>Alteromonadales</taxon>
        <taxon>Echinimonadaceae</taxon>
        <taxon>Echinimonas</taxon>
    </lineage>
</organism>
<dbReference type="Pfam" id="PF00590">
    <property type="entry name" value="TP_methylase"/>
    <property type="match status" value="1"/>
</dbReference>
<dbReference type="InterPro" id="IPR018063">
    <property type="entry name" value="SAM_MeTrfase_RsmI_CS"/>
</dbReference>
<comment type="catalytic activity">
    <reaction evidence="6">
        <text>cytidine(1402) in 16S rRNA + S-adenosyl-L-methionine = 2'-O-methylcytidine(1402) in 16S rRNA + S-adenosyl-L-homocysteine + H(+)</text>
        <dbReference type="Rhea" id="RHEA:42924"/>
        <dbReference type="Rhea" id="RHEA-COMP:10285"/>
        <dbReference type="Rhea" id="RHEA-COMP:10286"/>
        <dbReference type="ChEBI" id="CHEBI:15378"/>
        <dbReference type="ChEBI" id="CHEBI:57856"/>
        <dbReference type="ChEBI" id="CHEBI:59789"/>
        <dbReference type="ChEBI" id="CHEBI:74495"/>
        <dbReference type="ChEBI" id="CHEBI:82748"/>
        <dbReference type="EC" id="2.1.1.198"/>
    </reaction>
</comment>
<dbReference type="Gene3D" id="3.30.950.10">
    <property type="entry name" value="Methyltransferase, Cobalt-precorrin-4 Transmethylase, Domain 2"/>
    <property type="match status" value="1"/>
</dbReference>
<dbReference type="EMBL" id="JAMQGP010000001">
    <property type="protein sequence ID" value="MCM2678640.1"/>
    <property type="molecule type" value="Genomic_DNA"/>
</dbReference>
<dbReference type="InterPro" id="IPR053910">
    <property type="entry name" value="RsmI_HTH"/>
</dbReference>
<comment type="subcellular location">
    <subcellularLocation>
        <location evidence="6">Cytoplasm</location>
    </subcellularLocation>
</comment>
<evidence type="ECO:0000256" key="6">
    <source>
        <dbReference type="HAMAP-Rule" id="MF_01877"/>
    </source>
</evidence>
<evidence type="ECO:0000256" key="4">
    <source>
        <dbReference type="ARBA" id="ARBA00022679"/>
    </source>
</evidence>